<evidence type="ECO:0000256" key="6">
    <source>
        <dbReference type="ARBA" id="ARBA00022989"/>
    </source>
</evidence>
<dbReference type="Pfam" id="PF23256">
    <property type="entry name" value="CHX17_2nd"/>
    <property type="match status" value="1"/>
</dbReference>
<dbReference type="GO" id="GO:0012505">
    <property type="term" value="C:endomembrane system"/>
    <property type="evidence" value="ECO:0000318"/>
    <property type="project" value="GO_Central"/>
</dbReference>
<feature type="transmembrane region" description="Helical" evidence="10">
    <location>
        <begin position="44"/>
        <end position="63"/>
    </location>
</feature>
<feature type="domain" description="Cation/H(+) antiporter central" evidence="12">
    <location>
        <begin position="492"/>
        <end position="615"/>
    </location>
</feature>
<name>A0A1U8A5E7_NELNU</name>
<evidence type="ECO:0000256" key="7">
    <source>
        <dbReference type="ARBA" id="ARBA00023065"/>
    </source>
</evidence>
<gene>
    <name evidence="15" type="primary">LOC104597266</name>
</gene>
<dbReference type="Pfam" id="PF23259">
    <property type="entry name" value="CHX17_C"/>
    <property type="match status" value="1"/>
</dbReference>
<evidence type="ECO:0000256" key="3">
    <source>
        <dbReference type="ARBA" id="ARBA00022538"/>
    </source>
</evidence>
<dbReference type="InterPro" id="IPR006153">
    <property type="entry name" value="Cation/H_exchanger_TM"/>
</dbReference>
<dbReference type="AlphaFoldDB" id="A0A1U8A5E7"/>
<dbReference type="eggNOG" id="KOG1650">
    <property type="taxonomic scope" value="Eukaryota"/>
</dbReference>
<dbReference type="PANTHER" id="PTHR32468">
    <property type="entry name" value="CATION/H + ANTIPORTER"/>
    <property type="match status" value="1"/>
</dbReference>
<keyword evidence="14" id="KW-1185">Reference proteome</keyword>
<dbReference type="InParanoid" id="A0A1U8A5E7"/>
<evidence type="ECO:0000313" key="15">
    <source>
        <dbReference type="RefSeq" id="XP_010257030.1"/>
    </source>
</evidence>
<dbReference type="GO" id="GO:0016020">
    <property type="term" value="C:membrane"/>
    <property type="evidence" value="ECO:0007669"/>
    <property type="project" value="UniProtKB-SubCell"/>
</dbReference>
<dbReference type="Proteomes" id="UP000189703">
    <property type="component" value="Unplaced"/>
</dbReference>
<comment type="similarity">
    <text evidence="9">Belongs to the monovalent cation:proton antiporter 2 (CPA2) transporter (TC 2.A.37) family. CHX (TC 2.A.37.4) subfamily.</text>
</comment>
<feature type="domain" description="Cation/H(+) antiporter C-terminal" evidence="13">
    <location>
        <begin position="627"/>
        <end position="771"/>
    </location>
</feature>
<dbReference type="PANTHER" id="PTHR32468:SF26">
    <property type="entry name" value="CATION_H(+) ANTIPORTER 15"/>
    <property type="match status" value="1"/>
</dbReference>
<evidence type="ECO:0000256" key="2">
    <source>
        <dbReference type="ARBA" id="ARBA00022448"/>
    </source>
</evidence>
<feature type="transmembrane region" description="Helical" evidence="10">
    <location>
        <begin position="353"/>
        <end position="374"/>
    </location>
</feature>
<evidence type="ECO:0000256" key="10">
    <source>
        <dbReference type="SAM" id="Phobius"/>
    </source>
</evidence>
<dbReference type="GO" id="GO:0015297">
    <property type="term" value="F:antiporter activity"/>
    <property type="evidence" value="ECO:0007669"/>
    <property type="project" value="InterPro"/>
</dbReference>
<dbReference type="RefSeq" id="XP_010257030.1">
    <property type="nucleotide sequence ID" value="XM_010258728.2"/>
</dbReference>
<keyword evidence="4 10" id="KW-0812">Transmembrane</keyword>
<dbReference type="OMA" id="FIMDERM"/>
<evidence type="ECO:0000256" key="9">
    <source>
        <dbReference type="ARBA" id="ARBA00038341"/>
    </source>
</evidence>
<dbReference type="InterPro" id="IPR057291">
    <property type="entry name" value="CHX17_2nd"/>
</dbReference>
<dbReference type="Gene3D" id="1.20.1530.20">
    <property type="match status" value="1"/>
</dbReference>
<dbReference type="Pfam" id="PF00999">
    <property type="entry name" value="Na_H_Exchanger"/>
    <property type="match status" value="1"/>
</dbReference>
<dbReference type="GO" id="GO:0006885">
    <property type="term" value="P:regulation of pH"/>
    <property type="evidence" value="ECO:0000318"/>
    <property type="project" value="GO_Central"/>
</dbReference>
<feature type="transmembrane region" description="Helical" evidence="10">
    <location>
        <begin position="75"/>
        <end position="92"/>
    </location>
</feature>
<keyword evidence="8 10" id="KW-0472">Membrane</keyword>
<protein>
    <submittedName>
        <fullName evidence="15">Cation/H(+) antiporter 15-like</fullName>
    </submittedName>
</protein>
<evidence type="ECO:0000313" key="14">
    <source>
        <dbReference type="Proteomes" id="UP000189703"/>
    </source>
</evidence>
<organism evidence="14 15">
    <name type="scientific">Nelumbo nucifera</name>
    <name type="common">Sacred lotus</name>
    <dbReference type="NCBI Taxonomy" id="4432"/>
    <lineage>
        <taxon>Eukaryota</taxon>
        <taxon>Viridiplantae</taxon>
        <taxon>Streptophyta</taxon>
        <taxon>Embryophyta</taxon>
        <taxon>Tracheophyta</taxon>
        <taxon>Spermatophyta</taxon>
        <taxon>Magnoliopsida</taxon>
        <taxon>Proteales</taxon>
        <taxon>Nelumbonaceae</taxon>
        <taxon>Nelumbo</taxon>
    </lineage>
</organism>
<dbReference type="InterPro" id="IPR050794">
    <property type="entry name" value="CPA2_transporter"/>
</dbReference>
<dbReference type="GO" id="GO:0098662">
    <property type="term" value="P:inorganic cation transmembrane transport"/>
    <property type="evidence" value="ECO:0000318"/>
    <property type="project" value="GO_Central"/>
</dbReference>
<sequence>MSSQNQNQPPNLPLNLTSMNEVCKSENLNINSRGIWSGDNPLNYVVPISIFQIFIVVLVSRLIHIVIKPLKQPKFIASFLSGIMLGPTVLGQSETLERLVYDETKEAVLNTLSELAMLYMYFLVGVKMETNLILKPNRNALKIGLSNFVIPFMLITFCLHYLRSYILVPLEPWFLVLLSLTWAISSFPAIAHVMDELNLLTSELGKLAMSCAIVNDMVSWSFIAGTTVFRQKNLVSAISAIVSVAAFLVCTIYVLRPGIVGIIRKTPEGNAVGQSSIVIILLGVLVTGFIGDVIGITAMSGAFALGVIIPEGSTLGVTVVERTEIILGEILLPFFFLRCGLFFNIFKIRNVKNLAVLEFIIFIGRVGKLIGTMLPCNLNAQHSLCLALMLNTRGIINVSAFRMWRISKVIDDECFTIFVLNDLLVTALTTPLLTSLYKPPRYFATHAAGTIQNARPNHELRIVACLHDDRSVNDNTSLIEAFHPTSESPIYIYVLHLVKLVGRSLALVADPSTIYRCDSRKLTTSDLIMSAFRKYSDCSHGTVGFRPFTIIAPYKTMHEDICKIAHDNRASLILLPFQGNDTNVGAGGGTAFSNLIQNVLTVAPCSVGLLVGQGYKCCRLVVRGHFSYSVLFIFFGGPDDRETLALCSRMSAHPGLSVTVIRFQISDDGNDNEREKQLDESVLHEFRLKNIYNDCAVFREEVVNDVEQALLLIRSLKAEFELVMVGRRHGACKMLSGAMEDWSENSELGVLGDMLASSDFLQNNYSLLVVQAGM</sequence>
<evidence type="ECO:0000256" key="1">
    <source>
        <dbReference type="ARBA" id="ARBA00004141"/>
    </source>
</evidence>
<dbReference type="InterPro" id="IPR057290">
    <property type="entry name" value="CHX17_C"/>
</dbReference>
<keyword evidence="3" id="KW-0633">Potassium transport</keyword>
<feature type="transmembrane region" description="Helical" evidence="10">
    <location>
        <begin position="234"/>
        <end position="255"/>
    </location>
</feature>
<feature type="transmembrane region" description="Helical" evidence="10">
    <location>
        <begin position="207"/>
        <end position="228"/>
    </location>
</feature>
<evidence type="ECO:0000256" key="5">
    <source>
        <dbReference type="ARBA" id="ARBA00022958"/>
    </source>
</evidence>
<keyword evidence="2" id="KW-0813">Transport</keyword>
<feature type="transmembrane region" description="Helical" evidence="10">
    <location>
        <begin position="276"/>
        <end position="305"/>
    </location>
</feature>
<dbReference type="GeneID" id="104597266"/>
<keyword evidence="5" id="KW-0630">Potassium</keyword>
<dbReference type="InterPro" id="IPR038770">
    <property type="entry name" value="Na+/solute_symporter_sf"/>
</dbReference>
<dbReference type="GO" id="GO:1902600">
    <property type="term" value="P:proton transmembrane transport"/>
    <property type="evidence" value="ECO:0007669"/>
    <property type="project" value="InterPro"/>
</dbReference>
<dbReference type="KEGG" id="nnu:104597266"/>
<keyword evidence="6 10" id="KW-1133">Transmembrane helix</keyword>
<evidence type="ECO:0000256" key="4">
    <source>
        <dbReference type="ARBA" id="ARBA00022692"/>
    </source>
</evidence>
<feature type="transmembrane region" description="Helical" evidence="10">
    <location>
        <begin position="107"/>
        <end position="124"/>
    </location>
</feature>
<feature type="transmembrane region" description="Helical" evidence="10">
    <location>
        <begin position="145"/>
        <end position="162"/>
    </location>
</feature>
<feature type="transmembrane region" description="Helical" evidence="10">
    <location>
        <begin position="174"/>
        <end position="195"/>
    </location>
</feature>
<proteinExistence type="inferred from homology"/>
<evidence type="ECO:0000256" key="8">
    <source>
        <dbReference type="ARBA" id="ARBA00023136"/>
    </source>
</evidence>
<accession>A0A1U8A5E7</accession>
<keyword evidence="7" id="KW-0406">Ion transport</keyword>
<feature type="domain" description="Cation/H+ exchanger transmembrane" evidence="11">
    <location>
        <begin position="57"/>
        <end position="433"/>
    </location>
</feature>
<evidence type="ECO:0000259" key="13">
    <source>
        <dbReference type="Pfam" id="PF23259"/>
    </source>
</evidence>
<dbReference type="GO" id="GO:0006813">
    <property type="term" value="P:potassium ion transport"/>
    <property type="evidence" value="ECO:0007669"/>
    <property type="project" value="UniProtKB-KW"/>
</dbReference>
<feature type="transmembrane region" description="Helical" evidence="10">
    <location>
        <begin position="325"/>
        <end position="346"/>
    </location>
</feature>
<evidence type="ECO:0000259" key="12">
    <source>
        <dbReference type="Pfam" id="PF23256"/>
    </source>
</evidence>
<reference evidence="15" key="1">
    <citation type="submission" date="2025-08" db="UniProtKB">
        <authorList>
            <consortium name="RefSeq"/>
        </authorList>
    </citation>
    <scope>IDENTIFICATION</scope>
</reference>
<evidence type="ECO:0000259" key="11">
    <source>
        <dbReference type="Pfam" id="PF00999"/>
    </source>
</evidence>
<dbReference type="OrthoDB" id="1612738at2759"/>
<comment type="subcellular location">
    <subcellularLocation>
        <location evidence="1">Membrane</location>
        <topology evidence="1">Multi-pass membrane protein</topology>
    </subcellularLocation>
</comment>